<feature type="compositionally biased region" description="Low complexity" evidence="1">
    <location>
        <begin position="345"/>
        <end position="358"/>
    </location>
</feature>
<dbReference type="EMBL" id="JAQQWP010000008">
    <property type="protein sequence ID" value="KAK8105368.1"/>
    <property type="molecule type" value="Genomic_DNA"/>
</dbReference>
<feature type="compositionally biased region" description="Acidic residues" evidence="1">
    <location>
        <begin position="335"/>
        <end position="344"/>
    </location>
</feature>
<organism evidence="2 3">
    <name type="scientific">Apiospora kogelbergensis</name>
    <dbReference type="NCBI Taxonomy" id="1337665"/>
    <lineage>
        <taxon>Eukaryota</taxon>
        <taxon>Fungi</taxon>
        <taxon>Dikarya</taxon>
        <taxon>Ascomycota</taxon>
        <taxon>Pezizomycotina</taxon>
        <taxon>Sordariomycetes</taxon>
        <taxon>Xylariomycetidae</taxon>
        <taxon>Amphisphaeriales</taxon>
        <taxon>Apiosporaceae</taxon>
        <taxon>Apiospora</taxon>
    </lineage>
</organism>
<protein>
    <submittedName>
        <fullName evidence="2">RNI-like protein</fullName>
    </submittedName>
</protein>
<gene>
    <name evidence="2" type="ORF">PG999_008727</name>
</gene>
<reference evidence="2 3" key="1">
    <citation type="submission" date="2023-01" db="EMBL/GenBank/DDBJ databases">
        <title>Analysis of 21 Apiospora genomes using comparative genomics revels a genus with tremendous synthesis potential of carbohydrate active enzymes and secondary metabolites.</title>
        <authorList>
            <person name="Sorensen T."/>
        </authorList>
    </citation>
    <scope>NUCLEOTIDE SEQUENCE [LARGE SCALE GENOMIC DNA]</scope>
    <source>
        <strain evidence="2 3">CBS 117206</strain>
    </source>
</reference>
<feature type="region of interest" description="Disordered" evidence="1">
    <location>
        <begin position="335"/>
        <end position="367"/>
    </location>
</feature>
<proteinExistence type="predicted"/>
<sequence length="418" mass="47202">MSGLLDLSNELLVEVCSYLRPYPLPNIAGRPFHCWTRTLGEHDGASFAKLQAVNSLVRSCRHLYTVLVGELYDYVPLLTSHRGAKRFMRTIAENNELGDYVRYASIHLSRDATITDFYHLFWLPSLTVLDLREYGAWKAGQWEGDSPVGPSPVQTLRLLDCGAHEEALAELLKFPQALRELWYEADQGEWDGNLEGEPAVEFTCEAVRRCMAVHAGSLAQLVFTRPPLVHEGLGYSDAIDLEDFDHLRSLSIHQVFLAGLISNTHVSQCLPPTLEELEVFYDDSGYVNLLEEGDISHPHWLLTLLEELVGQNNKLKQLKRIRIVALEWDTWMEDEENAEDDSDSSDGSSTGDLQGSGDVQLQGHPSSSWRPPRLLLDLLVESGICFSIFLHPQRRARLTPDHVKGFADTWEDHWEPGS</sequence>
<comment type="caution">
    <text evidence="2">The sequence shown here is derived from an EMBL/GenBank/DDBJ whole genome shotgun (WGS) entry which is preliminary data.</text>
</comment>
<evidence type="ECO:0000256" key="1">
    <source>
        <dbReference type="SAM" id="MobiDB-lite"/>
    </source>
</evidence>
<dbReference type="Proteomes" id="UP001392437">
    <property type="component" value="Unassembled WGS sequence"/>
</dbReference>
<keyword evidence="3" id="KW-1185">Reference proteome</keyword>
<accession>A0AAW0QSC4</accession>
<dbReference type="AlphaFoldDB" id="A0AAW0QSC4"/>
<name>A0AAW0QSC4_9PEZI</name>
<evidence type="ECO:0000313" key="3">
    <source>
        <dbReference type="Proteomes" id="UP001392437"/>
    </source>
</evidence>
<evidence type="ECO:0000313" key="2">
    <source>
        <dbReference type="EMBL" id="KAK8105368.1"/>
    </source>
</evidence>